<name>A0A8X6VLT1_TRICX</name>
<gene>
    <name evidence="1" type="ORF">TNCV_4470461</name>
</gene>
<dbReference type="AlphaFoldDB" id="A0A8X6VLT1"/>
<reference evidence="1" key="1">
    <citation type="submission" date="2020-08" db="EMBL/GenBank/DDBJ databases">
        <title>Multicomponent nature underlies the extraordinary mechanical properties of spider dragline silk.</title>
        <authorList>
            <person name="Kono N."/>
            <person name="Nakamura H."/>
            <person name="Mori M."/>
            <person name="Yoshida Y."/>
            <person name="Ohtoshi R."/>
            <person name="Malay A.D."/>
            <person name="Moran D.A.P."/>
            <person name="Tomita M."/>
            <person name="Numata K."/>
            <person name="Arakawa K."/>
        </authorList>
    </citation>
    <scope>NUCLEOTIDE SEQUENCE</scope>
</reference>
<accession>A0A8X6VLT1</accession>
<evidence type="ECO:0000313" key="1">
    <source>
        <dbReference type="EMBL" id="GFY11060.1"/>
    </source>
</evidence>
<dbReference type="EMBL" id="BMAU01021304">
    <property type="protein sequence ID" value="GFY11060.1"/>
    <property type="molecule type" value="Genomic_DNA"/>
</dbReference>
<evidence type="ECO:0000313" key="2">
    <source>
        <dbReference type="Proteomes" id="UP000887159"/>
    </source>
</evidence>
<keyword evidence="2" id="KW-1185">Reference proteome</keyword>
<dbReference type="Proteomes" id="UP000887159">
    <property type="component" value="Unassembled WGS sequence"/>
</dbReference>
<proteinExistence type="predicted"/>
<protein>
    <submittedName>
        <fullName evidence="1">Uncharacterized protein</fullName>
    </submittedName>
</protein>
<sequence length="101" mass="11250">MCLSFTQWLPKVSHQVQDPLPILNASRQRVVYSRPPGTYTDINIARRTGTRLKRRYCATSESSFVILSTRIAVSLYAALAKEAEVMFVVLTAHADLNAVAP</sequence>
<comment type="caution">
    <text evidence="1">The sequence shown here is derived from an EMBL/GenBank/DDBJ whole genome shotgun (WGS) entry which is preliminary data.</text>
</comment>
<organism evidence="1 2">
    <name type="scientific">Trichonephila clavipes</name>
    <name type="common">Golden silk orbweaver</name>
    <name type="synonym">Nephila clavipes</name>
    <dbReference type="NCBI Taxonomy" id="2585209"/>
    <lineage>
        <taxon>Eukaryota</taxon>
        <taxon>Metazoa</taxon>
        <taxon>Ecdysozoa</taxon>
        <taxon>Arthropoda</taxon>
        <taxon>Chelicerata</taxon>
        <taxon>Arachnida</taxon>
        <taxon>Araneae</taxon>
        <taxon>Araneomorphae</taxon>
        <taxon>Entelegynae</taxon>
        <taxon>Araneoidea</taxon>
        <taxon>Nephilidae</taxon>
        <taxon>Trichonephila</taxon>
    </lineage>
</organism>